<accession>H1S755</accession>
<protein>
    <submittedName>
        <fullName evidence="1">Uncharacterized protein</fullName>
    </submittedName>
</protein>
<evidence type="ECO:0000313" key="2">
    <source>
        <dbReference type="Proteomes" id="UP000005808"/>
    </source>
</evidence>
<dbReference type="PATRIC" id="fig|1127483.3.peg.3768"/>
<sequence>MLVVCNRIAANCIHRSHAKQFHRAVPDTHESKMRINDPAILAQVEAAFWQVVAAHVRCAASMSQRR</sequence>
<evidence type="ECO:0000313" key="1">
    <source>
        <dbReference type="EMBL" id="EHP41580.1"/>
    </source>
</evidence>
<dbReference type="EMBL" id="AHJE01000045">
    <property type="protein sequence ID" value="EHP41580.1"/>
    <property type="molecule type" value="Genomic_DNA"/>
</dbReference>
<gene>
    <name evidence="1" type="ORF">OR16_18791</name>
</gene>
<organism evidence="1 2">
    <name type="scientific">Cupriavidus basilensis OR16</name>
    <dbReference type="NCBI Taxonomy" id="1127483"/>
    <lineage>
        <taxon>Bacteria</taxon>
        <taxon>Pseudomonadati</taxon>
        <taxon>Pseudomonadota</taxon>
        <taxon>Betaproteobacteria</taxon>
        <taxon>Burkholderiales</taxon>
        <taxon>Burkholderiaceae</taxon>
        <taxon>Cupriavidus</taxon>
    </lineage>
</organism>
<dbReference type="AlphaFoldDB" id="H1S755"/>
<name>H1S755_9BURK</name>
<comment type="caution">
    <text evidence="1">The sequence shown here is derived from an EMBL/GenBank/DDBJ whole genome shotgun (WGS) entry which is preliminary data.</text>
</comment>
<dbReference type="Proteomes" id="UP000005808">
    <property type="component" value="Unassembled WGS sequence"/>
</dbReference>
<reference evidence="1 2" key="1">
    <citation type="journal article" date="2012" name="J. Bacteriol.">
        <title>De Novo Genome Project of Cupriavidus basilensis OR16.</title>
        <authorList>
            <person name="Cserhati M."/>
            <person name="Kriszt B."/>
            <person name="Szoboszlay S."/>
            <person name="Toth A."/>
            <person name="Szabo I."/>
            <person name="Tancsics A."/>
            <person name="Nagy I."/>
            <person name="Horvath B."/>
            <person name="Nagy I."/>
            <person name="Kukolya J."/>
        </authorList>
    </citation>
    <scope>NUCLEOTIDE SEQUENCE [LARGE SCALE GENOMIC DNA]</scope>
    <source>
        <strain evidence="1 2">OR16</strain>
    </source>
</reference>
<proteinExistence type="predicted"/>